<dbReference type="PANTHER" id="PTHR47338:SF20">
    <property type="entry name" value="ZN(II)2CYS6 TRANSCRIPTION FACTOR (EUROFUNG)"/>
    <property type="match status" value="1"/>
</dbReference>
<evidence type="ECO:0000256" key="4">
    <source>
        <dbReference type="ARBA" id="ARBA00023163"/>
    </source>
</evidence>
<dbReference type="InterPro" id="IPR050815">
    <property type="entry name" value="TF_fung"/>
</dbReference>
<dbReference type="InterPro" id="IPR007219">
    <property type="entry name" value="XnlR_reg_dom"/>
</dbReference>
<keyword evidence="4" id="KW-0804">Transcription</keyword>
<dbReference type="STRING" id="913774.A0A0C3DSW7"/>
<dbReference type="GO" id="GO:0005634">
    <property type="term" value="C:nucleus"/>
    <property type="evidence" value="ECO:0007669"/>
    <property type="project" value="UniProtKB-SubCell"/>
</dbReference>
<comment type="subcellular location">
    <subcellularLocation>
        <location evidence="1">Nucleus</location>
    </subcellularLocation>
</comment>
<dbReference type="GO" id="GO:0003677">
    <property type="term" value="F:DNA binding"/>
    <property type="evidence" value="ECO:0007669"/>
    <property type="project" value="InterPro"/>
</dbReference>
<dbReference type="GO" id="GO:0008270">
    <property type="term" value="F:zinc ion binding"/>
    <property type="evidence" value="ECO:0007669"/>
    <property type="project" value="InterPro"/>
</dbReference>
<evidence type="ECO:0000256" key="3">
    <source>
        <dbReference type="ARBA" id="ARBA00023015"/>
    </source>
</evidence>
<dbReference type="HOGENOM" id="CLU_023880_2_0_1"/>
<dbReference type="AlphaFoldDB" id="A0A0C3DSW7"/>
<dbReference type="PANTHER" id="PTHR47338">
    <property type="entry name" value="ZN(II)2CYS6 TRANSCRIPTION FACTOR (EUROFUNG)-RELATED"/>
    <property type="match status" value="1"/>
</dbReference>
<dbReference type="InParanoid" id="A0A0C3DSW7"/>
<organism evidence="7 8">
    <name type="scientific">Oidiodendron maius (strain Zn)</name>
    <dbReference type="NCBI Taxonomy" id="913774"/>
    <lineage>
        <taxon>Eukaryota</taxon>
        <taxon>Fungi</taxon>
        <taxon>Dikarya</taxon>
        <taxon>Ascomycota</taxon>
        <taxon>Pezizomycotina</taxon>
        <taxon>Leotiomycetes</taxon>
        <taxon>Leotiomycetes incertae sedis</taxon>
        <taxon>Myxotrichaceae</taxon>
        <taxon>Oidiodendron</taxon>
    </lineage>
</organism>
<keyword evidence="2" id="KW-0479">Metal-binding</keyword>
<gene>
    <name evidence="7" type="ORF">OIDMADRAFT_115752</name>
</gene>
<evidence type="ECO:0000256" key="5">
    <source>
        <dbReference type="ARBA" id="ARBA00023242"/>
    </source>
</evidence>
<dbReference type="SMART" id="SM00906">
    <property type="entry name" value="Fungal_trans"/>
    <property type="match status" value="1"/>
</dbReference>
<evidence type="ECO:0000256" key="2">
    <source>
        <dbReference type="ARBA" id="ARBA00022723"/>
    </source>
</evidence>
<keyword evidence="5" id="KW-0539">Nucleus</keyword>
<evidence type="ECO:0000313" key="7">
    <source>
        <dbReference type="EMBL" id="KIN05158.1"/>
    </source>
</evidence>
<dbReference type="Pfam" id="PF04082">
    <property type="entry name" value="Fungal_trans"/>
    <property type="match status" value="1"/>
</dbReference>
<evidence type="ECO:0000256" key="1">
    <source>
        <dbReference type="ARBA" id="ARBA00004123"/>
    </source>
</evidence>
<keyword evidence="8" id="KW-1185">Reference proteome</keyword>
<accession>A0A0C3DSW7</accession>
<dbReference type="CDD" id="cd12148">
    <property type="entry name" value="fungal_TF_MHR"/>
    <property type="match status" value="1"/>
</dbReference>
<dbReference type="EMBL" id="KN832872">
    <property type="protein sequence ID" value="KIN05158.1"/>
    <property type="molecule type" value="Genomic_DNA"/>
</dbReference>
<dbReference type="OrthoDB" id="3862662at2759"/>
<reference evidence="8" key="2">
    <citation type="submission" date="2015-01" db="EMBL/GenBank/DDBJ databases">
        <title>Evolutionary Origins and Diversification of the Mycorrhizal Mutualists.</title>
        <authorList>
            <consortium name="DOE Joint Genome Institute"/>
            <consortium name="Mycorrhizal Genomics Consortium"/>
            <person name="Kohler A."/>
            <person name="Kuo A."/>
            <person name="Nagy L.G."/>
            <person name="Floudas D."/>
            <person name="Copeland A."/>
            <person name="Barry K.W."/>
            <person name="Cichocki N."/>
            <person name="Veneault-Fourrey C."/>
            <person name="LaButti K."/>
            <person name="Lindquist E.A."/>
            <person name="Lipzen A."/>
            <person name="Lundell T."/>
            <person name="Morin E."/>
            <person name="Murat C."/>
            <person name="Riley R."/>
            <person name="Ohm R."/>
            <person name="Sun H."/>
            <person name="Tunlid A."/>
            <person name="Henrissat B."/>
            <person name="Grigoriev I.V."/>
            <person name="Hibbett D.S."/>
            <person name="Martin F."/>
        </authorList>
    </citation>
    <scope>NUCLEOTIDE SEQUENCE [LARGE SCALE GENOMIC DNA]</scope>
    <source>
        <strain evidence="8">Zn</strain>
    </source>
</reference>
<reference evidence="7 8" key="1">
    <citation type="submission" date="2014-04" db="EMBL/GenBank/DDBJ databases">
        <authorList>
            <consortium name="DOE Joint Genome Institute"/>
            <person name="Kuo A."/>
            <person name="Martino E."/>
            <person name="Perotto S."/>
            <person name="Kohler A."/>
            <person name="Nagy L.G."/>
            <person name="Floudas D."/>
            <person name="Copeland A."/>
            <person name="Barry K.W."/>
            <person name="Cichocki N."/>
            <person name="Veneault-Fourrey C."/>
            <person name="LaButti K."/>
            <person name="Lindquist E.A."/>
            <person name="Lipzen A."/>
            <person name="Lundell T."/>
            <person name="Morin E."/>
            <person name="Murat C."/>
            <person name="Sun H."/>
            <person name="Tunlid A."/>
            <person name="Henrissat B."/>
            <person name="Grigoriev I.V."/>
            <person name="Hibbett D.S."/>
            <person name="Martin F."/>
            <person name="Nordberg H.P."/>
            <person name="Cantor M.N."/>
            <person name="Hua S.X."/>
        </authorList>
    </citation>
    <scope>NUCLEOTIDE SEQUENCE [LARGE SCALE GENOMIC DNA]</scope>
    <source>
        <strain evidence="7 8">Zn</strain>
    </source>
</reference>
<keyword evidence="3" id="KW-0805">Transcription regulation</keyword>
<feature type="domain" description="Xylanolytic transcriptional activator regulatory" evidence="6">
    <location>
        <begin position="177"/>
        <end position="256"/>
    </location>
</feature>
<protein>
    <recommendedName>
        <fullName evidence="6">Xylanolytic transcriptional activator regulatory domain-containing protein</fullName>
    </recommendedName>
</protein>
<dbReference type="GO" id="GO:0000981">
    <property type="term" value="F:DNA-binding transcription factor activity, RNA polymerase II-specific"/>
    <property type="evidence" value="ECO:0007669"/>
    <property type="project" value="InterPro"/>
</dbReference>
<dbReference type="Proteomes" id="UP000054321">
    <property type="component" value="Unassembled WGS sequence"/>
</dbReference>
<sequence>MKCEYAQSDALLSLEGLGGIPWVKTASDHRQRHASAVYFLDHEIFTRGQMAVPIPSTSIPPHLMHQLGGTIEARGIASQYFDTVHTWLPIISKKRFFDHLLNPLFELRADVALLCLCMKLVTWSAPDLDTDPETLLYSTAKQYLIDLETAGVFTLQTLQSCIFIAIYELGHAIYPSAYMSIGTCTRYAFALGISWRPAAGANMNNILCWVEQEERRRVWWAIIILDRIINLGCPDRPLTTEDPSIEALLPTDDAEWDQGVMINRGPVTLSSPSSIMGRFARVALATHLLGRVLRNRSDRSMDLLFKREEASRLDRALHALLLYNDHYRQENCTIACCQTAVCYSALMTLYIPELPPSRIEILDNEDQHHMRTVVGLGSDAMLKISMKYLQDGDSFAEEISPFVIHCIYQTAFIYIQQIRASQDDGLSKPLQILKETLNRLRWRWKSAEVYLQLLEAREVMNES</sequence>
<evidence type="ECO:0000313" key="8">
    <source>
        <dbReference type="Proteomes" id="UP000054321"/>
    </source>
</evidence>
<name>A0A0C3DSW7_OIDMZ</name>
<evidence type="ECO:0000259" key="6">
    <source>
        <dbReference type="SMART" id="SM00906"/>
    </source>
</evidence>
<proteinExistence type="predicted"/>
<dbReference type="GO" id="GO:0006351">
    <property type="term" value="P:DNA-templated transcription"/>
    <property type="evidence" value="ECO:0007669"/>
    <property type="project" value="InterPro"/>
</dbReference>